<reference evidence="2" key="1">
    <citation type="submission" date="2020-05" db="EMBL/GenBank/DDBJ databases">
        <authorList>
            <person name="Chiriac C."/>
            <person name="Salcher M."/>
            <person name="Ghai R."/>
            <person name="Kavagutti S V."/>
        </authorList>
    </citation>
    <scope>NUCLEOTIDE SEQUENCE</scope>
</reference>
<evidence type="ECO:0000313" key="2">
    <source>
        <dbReference type="EMBL" id="CAB5051107.1"/>
    </source>
</evidence>
<gene>
    <name evidence="2" type="ORF">UFOPK4275_00878</name>
</gene>
<protein>
    <submittedName>
        <fullName evidence="2">Unannotated protein</fullName>
    </submittedName>
</protein>
<feature type="transmembrane region" description="Helical" evidence="1">
    <location>
        <begin position="12"/>
        <end position="30"/>
    </location>
</feature>
<organism evidence="2">
    <name type="scientific">freshwater metagenome</name>
    <dbReference type="NCBI Taxonomy" id="449393"/>
    <lineage>
        <taxon>unclassified sequences</taxon>
        <taxon>metagenomes</taxon>
        <taxon>ecological metagenomes</taxon>
    </lineage>
</organism>
<keyword evidence="1" id="KW-0472">Membrane</keyword>
<dbReference type="EMBL" id="CAFBQJ010000155">
    <property type="protein sequence ID" value="CAB5051107.1"/>
    <property type="molecule type" value="Genomic_DNA"/>
</dbReference>
<accession>A0A6J7TD99</accession>
<sequence>MIVAWRTKKATGIFPVASVWILYVGVSYVSNSSSRWGERLVFTAAKSAAI</sequence>
<keyword evidence="1" id="KW-0812">Transmembrane</keyword>
<name>A0A6J7TD99_9ZZZZ</name>
<evidence type="ECO:0000256" key="1">
    <source>
        <dbReference type="SAM" id="Phobius"/>
    </source>
</evidence>
<proteinExistence type="predicted"/>
<dbReference type="AlphaFoldDB" id="A0A6J7TD99"/>
<keyword evidence="1" id="KW-1133">Transmembrane helix</keyword>